<keyword evidence="1" id="KW-0732">Signal</keyword>
<gene>
    <name evidence="2" type="ORF">KIN20_028141</name>
</gene>
<accession>A0AAD5WEK0</accession>
<feature type="chain" id="PRO_5042178585" evidence="1">
    <location>
        <begin position="22"/>
        <end position="57"/>
    </location>
</feature>
<feature type="signal peptide" evidence="1">
    <location>
        <begin position="1"/>
        <end position="21"/>
    </location>
</feature>
<keyword evidence="3" id="KW-1185">Reference proteome</keyword>
<evidence type="ECO:0000313" key="3">
    <source>
        <dbReference type="Proteomes" id="UP001196413"/>
    </source>
</evidence>
<comment type="caution">
    <text evidence="2">The sequence shown here is derived from an EMBL/GenBank/DDBJ whole genome shotgun (WGS) entry which is preliminary data.</text>
</comment>
<proteinExistence type="predicted"/>
<reference evidence="2" key="1">
    <citation type="submission" date="2021-06" db="EMBL/GenBank/DDBJ databases">
        <title>Parelaphostrongylus tenuis whole genome reference sequence.</title>
        <authorList>
            <person name="Garwood T.J."/>
            <person name="Larsen P.A."/>
            <person name="Fountain-Jones N.M."/>
            <person name="Garbe J.R."/>
            <person name="Macchietto M.G."/>
            <person name="Kania S.A."/>
            <person name="Gerhold R.W."/>
            <person name="Richards J.E."/>
            <person name="Wolf T.M."/>
        </authorList>
    </citation>
    <scope>NUCLEOTIDE SEQUENCE</scope>
    <source>
        <strain evidence="2">MNPRO001-30</strain>
        <tissue evidence="2">Meninges</tissue>
    </source>
</reference>
<evidence type="ECO:0000256" key="1">
    <source>
        <dbReference type="SAM" id="SignalP"/>
    </source>
</evidence>
<evidence type="ECO:0000313" key="2">
    <source>
        <dbReference type="EMBL" id="KAJ1367267.1"/>
    </source>
</evidence>
<protein>
    <submittedName>
        <fullName evidence="2">Uncharacterized protein</fullName>
    </submittedName>
</protein>
<dbReference type="Proteomes" id="UP001196413">
    <property type="component" value="Unassembled WGS sequence"/>
</dbReference>
<sequence length="57" mass="6660">MSLCAQMWVIMILSWKRRSECYEDCKEDEAVNVDQFVRDAPYGQLFGDFVVLPSPEL</sequence>
<name>A0AAD5WEK0_PARTN</name>
<dbReference type="AlphaFoldDB" id="A0AAD5WEK0"/>
<dbReference type="EMBL" id="JAHQIW010005830">
    <property type="protein sequence ID" value="KAJ1367267.1"/>
    <property type="molecule type" value="Genomic_DNA"/>
</dbReference>
<organism evidence="2 3">
    <name type="scientific">Parelaphostrongylus tenuis</name>
    <name type="common">Meningeal worm</name>
    <dbReference type="NCBI Taxonomy" id="148309"/>
    <lineage>
        <taxon>Eukaryota</taxon>
        <taxon>Metazoa</taxon>
        <taxon>Ecdysozoa</taxon>
        <taxon>Nematoda</taxon>
        <taxon>Chromadorea</taxon>
        <taxon>Rhabditida</taxon>
        <taxon>Rhabditina</taxon>
        <taxon>Rhabditomorpha</taxon>
        <taxon>Strongyloidea</taxon>
        <taxon>Metastrongylidae</taxon>
        <taxon>Parelaphostrongylus</taxon>
    </lineage>
</organism>